<organism evidence="2 3">
    <name type="scientific">Polypedilum vanderplanki</name>
    <name type="common">Sleeping chironomid midge</name>
    <dbReference type="NCBI Taxonomy" id="319348"/>
    <lineage>
        <taxon>Eukaryota</taxon>
        <taxon>Metazoa</taxon>
        <taxon>Ecdysozoa</taxon>
        <taxon>Arthropoda</taxon>
        <taxon>Hexapoda</taxon>
        <taxon>Insecta</taxon>
        <taxon>Pterygota</taxon>
        <taxon>Neoptera</taxon>
        <taxon>Endopterygota</taxon>
        <taxon>Diptera</taxon>
        <taxon>Nematocera</taxon>
        <taxon>Chironomoidea</taxon>
        <taxon>Chironomidae</taxon>
        <taxon>Chironominae</taxon>
        <taxon>Polypedilum</taxon>
        <taxon>Polypedilum</taxon>
    </lineage>
</organism>
<feature type="chain" id="PRO_5039921648" description="Secreted protein" evidence="1">
    <location>
        <begin position="20"/>
        <end position="113"/>
    </location>
</feature>
<proteinExistence type="predicted"/>
<protein>
    <recommendedName>
        <fullName evidence="4">Secreted protein</fullName>
    </recommendedName>
</protein>
<keyword evidence="3" id="KW-1185">Reference proteome</keyword>
<evidence type="ECO:0008006" key="4">
    <source>
        <dbReference type="Google" id="ProtNLM"/>
    </source>
</evidence>
<sequence>MINEKVLIFITLLIIYNKAIPLKNINKASITCTECNNNENKLLNDLTQIRIKKILQRRSNEGKIDATNENNINIYQVREEGNNIRSRIIENEPGLFCTCTEQLCTLFHISSKK</sequence>
<reference evidence="2" key="1">
    <citation type="submission" date="2021-03" db="EMBL/GenBank/DDBJ databases">
        <title>Chromosome level genome of the anhydrobiotic midge Polypedilum vanderplanki.</title>
        <authorList>
            <person name="Yoshida Y."/>
            <person name="Kikawada T."/>
            <person name="Gusev O."/>
        </authorList>
    </citation>
    <scope>NUCLEOTIDE SEQUENCE</scope>
    <source>
        <strain evidence="2">NIAS01</strain>
        <tissue evidence="2">Whole body or cell culture</tissue>
    </source>
</reference>
<keyword evidence="1" id="KW-0732">Signal</keyword>
<feature type="signal peptide" evidence="1">
    <location>
        <begin position="1"/>
        <end position="19"/>
    </location>
</feature>
<dbReference type="Proteomes" id="UP001107558">
    <property type="component" value="Chromosome 3"/>
</dbReference>
<name>A0A9J6BJU2_POLVA</name>
<evidence type="ECO:0000313" key="2">
    <source>
        <dbReference type="EMBL" id="KAG5669811.1"/>
    </source>
</evidence>
<accession>A0A9J6BJU2</accession>
<dbReference type="AlphaFoldDB" id="A0A9J6BJU2"/>
<gene>
    <name evidence="2" type="ORF">PVAND_000104</name>
</gene>
<evidence type="ECO:0000256" key="1">
    <source>
        <dbReference type="SAM" id="SignalP"/>
    </source>
</evidence>
<evidence type="ECO:0000313" key="3">
    <source>
        <dbReference type="Proteomes" id="UP001107558"/>
    </source>
</evidence>
<comment type="caution">
    <text evidence="2">The sequence shown here is derived from an EMBL/GenBank/DDBJ whole genome shotgun (WGS) entry which is preliminary data.</text>
</comment>
<dbReference type="EMBL" id="JADBJN010000003">
    <property type="protein sequence ID" value="KAG5669811.1"/>
    <property type="molecule type" value="Genomic_DNA"/>
</dbReference>